<name>A0ABT3T1X9_9GAMM</name>
<protein>
    <submittedName>
        <fullName evidence="2">Uncharacterized protein</fullName>
    </submittedName>
</protein>
<organism evidence="2 3">
    <name type="scientific">Candidatus Marimicrobium litorale</name>
    <dbReference type="NCBI Taxonomy" id="2518991"/>
    <lineage>
        <taxon>Bacteria</taxon>
        <taxon>Pseudomonadati</taxon>
        <taxon>Pseudomonadota</taxon>
        <taxon>Gammaproteobacteria</taxon>
        <taxon>Cellvibrionales</taxon>
        <taxon>Halieaceae</taxon>
        <taxon>Marimicrobium</taxon>
    </lineage>
</organism>
<gene>
    <name evidence="2" type="ORF">EYC82_02705</name>
</gene>
<evidence type="ECO:0000313" key="2">
    <source>
        <dbReference type="EMBL" id="MCX2976266.1"/>
    </source>
</evidence>
<evidence type="ECO:0000313" key="3">
    <source>
        <dbReference type="Proteomes" id="UP001143304"/>
    </source>
</evidence>
<dbReference type="EMBL" id="SHNO01000001">
    <property type="protein sequence ID" value="MCX2976266.1"/>
    <property type="molecule type" value="Genomic_DNA"/>
</dbReference>
<dbReference type="Proteomes" id="UP001143304">
    <property type="component" value="Unassembled WGS sequence"/>
</dbReference>
<keyword evidence="3" id="KW-1185">Reference proteome</keyword>
<evidence type="ECO:0000256" key="1">
    <source>
        <dbReference type="SAM" id="MobiDB-lite"/>
    </source>
</evidence>
<feature type="region of interest" description="Disordered" evidence="1">
    <location>
        <begin position="358"/>
        <end position="531"/>
    </location>
</feature>
<comment type="caution">
    <text evidence="2">The sequence shown here is derived from an EMBL/GenBank/DDBJ whole genome shotgun (WGS) entry which is preliminary data.</text>
</comment>
<feature type="compositionally biased region" description="Basic and acidic residues" evidence="1">
    <location>
        <begin position="373"/>
        <end position="386"/>
    </location>
</feature>
<accession>A0ABT3T1X9</accession>
<sequence length="531" mass="58378">MHRYTIDNAVTYSQDDLALFRESPFATWMERLTLENPDHGILPDRGAIWPPQPQSPHANIAETLRAEGRRVIEIDCDTDETERRAATIAAMKAGADFIVDGQLADGNFSDRLDLLMKTSGYSQLGDFLYIPCETRSGEMSRLTYRLAFFAELLYLMQGQLPPQMLIIRDNADVLSLEAEDHIHYYRAVSSRFVAAMTAFRKHRMPNPTESCHFGRWAECASEVLKQRAGRDDSLPEEVAEENIQSEALEMQLMQVAAGGEQAFESSAPVSKSSTNPIGRDVQPAYTLVEQARQLDPEHFKPGMAPGRAPNLAAFPLKSRVEEQERAHVAPERAPTPPYAALENLEFIGRGGTRQEIARTADPATPSDPAVDSGMHDSLAHPERDQGDEVESVEIPPASLGDLSPLTAAHSECDFPSSDDASETPLFLPPDTVPVEELAGAAPGREPSLTSRPAFAPHPMVDSDSAPSPALAPTRPSQEHVSEPGSSDDDERQPQGANSRRSERRLTAESASQRRADEPAFDNRLKTSEDFD</sequence>
<proteinExistence type="predicted"/>
<feature type="compositionally biased region" description="Basic and acidic residues" evidence="1">
    <location>
        <begin position="499"/>
        <end position="531"/>
    </location>
</feature>
<dbReference type="RefSeq" id="WP_279248021.1">
    <property type="nucleotide sequence ID" value="NZ_SHNO01000001.1"/>
</dbReference>
<reference evidence="2" key="1">
    <citation type="submission" date="2019-02" db="EMBL/GenBank/DDBJ databases">
        <authorList>
            <person name="Li S.-H."/>
        </authorList>
    </citation>
    <scope>NUCLEOTIDE SEQUENCE</scope>
    <source>
        <strain evidence="2">IMCC11814</strain>
    </source>
</reference>